<proteinExistence type="predicted"/>
<name>A0A075INH9_9POXV</name>
<organism evidence="1 2">
    <name type="scientific">Ectromelia virus Naval</name>
    <dbReference type="NCBI Taxonomy" id="1651168"/>
    <lineage>
        <taxon>Viruses</taxon>
        <taxon>Varidnaviria</taxon>
        <taxon>Bamfordvirae</taxon>
        <taxon>Nucleocytoviricota</taxon>
        <taxon>Pokkesviricetes</taxon>
        <taxon>Chitovirales</taxon>
        <taxon>Poxviridae</taxon>
        <taxon>Chordopoxvirinae</taxon>
        <taxon>Orthopoxvirus</taxon>
        <taxon>Orthopoxvirus ectromelia</taxon>
        <taxon>Ectromelia virus</taxon>
    </lineage>
</organism>
<dbReference type="Proteomes" id="UP000164837">
    <property type="component" value="Genome"/>
</dbReference>
<evidence type="ECO:0000313" key="1">
    <source>
        <dbReference type="EMBL" id="AIF30125.1"/>
    </source>
</evidence>
<reference evidence="1 2" key="1">
    <citation type="journal article" date="2014" name="Virology">
        <title>The genome sequence of ectromelia virus Naval and Cornell isolates from outbreaks in North America.</title>
        <authorList>
            <person name="Mavian C."/>
            <person name="Lopez-Bueno A."/>
            <person name="Bryant N.A."/>
            <person name="Seeger K."/>
            <person name="Quail M.A."/>
            <person name="Harris D."/>
            <person name="Barrell B."/>
            <person name="Alcami A."/>
        </authorList>
    </citation>
    <scope>NUCLEOTIDE SEQUENCE [LARGE SCALE GENOMIC DNA]</scope>
    <source>
        <strain evidence="1">NAVAL</strain>
    </source>
</reference>
<protein>
    <submittedName>
        <fullName evidence="1">EVN059</fullName>
    </submittedName>
</protein>
<evidence type="ECO:0000313" key="2">
    <source>
        <dbReference type="Proteomes" id="UP000164837"/>
    </source>
</evidence>
<dbReference type="InterPro" id="IPR021155">
    <property type="entry name" value="Poxvirus_E2/O1"/>
</dbReference>
<accession>A0A075INH9</accession>
<dbReference type="InterPro" id="IPR007585">
    <property type="entry name" value="Poxvirus_E2"/>
</dbReference>
<dbReference type="Pfam" id="PF04497">
    <property type="entry name" value="Pox_E2-like"/>
    <property type="match status" value="1"/>
</dbReference>
<dbReference type="EMBL" id="KJ563295">
    <property type="protein sequence ID" value="AIF30125.1"/>
    <property type="molecule type" value="Genomic_DNA"/>
</dbReference>
<dbReference type="PIRSF" id="PIRSF015692">
    <property type="entry name" value="VAC_E2L"/>
    <property type="match status" value="1"/>
</dbReference>
<sequence length="737" mass="86021">MISVTDIRRAFLDNECHTITKAFGYLHEDKAIALIKVGFHPTYLPKVLYNNVVEFVPEKLYLFKPRTVSPLDLISTITKLKNVDKFASHINYHKNSILITGDKSLIAKCMPYMIISDDDIRFIREQFVGTNSIEYILSFINKESIYRMSYQFSENEIVAIINRDHFMYEPIYEHQVLDSDFLKTMLDRYGIVTINSGIIDELCPEAIIEILMAVVRPRDAIRFLDIVNKNQLMENSVKNYIINDIRRGKIDYYIPYAEDFLEDRTEDLGIYANIFFEDAIDITKLEITKTELEHISKYMNYYTTYIDHIVNIILQNNYIDILASIIDYVQDVLTEELCIRIVCESTNPVPVTSLPIHSTLVMVMCIQMKYVDIVEFLDDIDIDTLIEKGADPITEYTFTTRWYNKHNELITLYIKKYGFCPMMMKRLMFEYPLTKEASDHLLKTMDENRGAIMFFPRTICTLPYLLCCNYKLIQKPIPFKEENRNIIYKKNNRVLCFDSLENSAFKSLIKIDSIPGLKTYNMKDITYEKSNNKICVRFIPQELIHNEERRIKLQLFDIARLASYGLYYIPSRYLSSWTPVVNMIEGREYTNPQKIECLVILDLFSEEFIEYQNLGNVVSNKYELEYTISNYQAAINCLMSTLLIYLVLGSIRSISRTEDFVLSILTIFYKGLKINELLSEPVSGVCIELDKIKDRVSSGDSSFIFLKKNELSKTLSLCEKVCVETILDNNQSFKSSK</sequence>